<dbReference type="PROSITE" id="PS50932">
    <property type="entry name" value="HTH_LACI_2"/>
    <property type="match status" value="1"/>
</dbReference>
<reference evidence="6" key="2">
    <citation type="submission" date="2023-02" db="EMBL/GenBank/DDBJ databases">
        <authorList>
            <person name="Sun Q."/>
            <person name="Mori K."/>
        </authorList>
    </citation>
    <scope>NUCLEOTIDE SEQUENCE</scope>
    <source>
        <strain evidence="6">NBRC 112290</strain>
    </source>
</reference>
<dbReference type="EMBL" id="BSUM01000001">
    <property type="protein sequence ID" value="GMA33474.1"/>
    <property type="molecule type" value="Genomic_DNA"/>
</dbReference>
<dbReference type="Gene3D" id="1.10.260.40">
    <property type="entry name" value="lambda repressor-like DNA-binding domains"/>
    <property type="match status" value="1"/>
</dbReference>
<dbReference type="RefSeq" id="WP_284248445.1">
    <property type="nucleotide sequence ID" value="NZ_BSUM01000001.1"/>
</dbReference>
<dbReference type="SUPFAM" id="SSF47413">
    <property type="entry name" value="lambda repressor-like DNA-binding domains"/>
    <property type="match status" value="1"/>
</dbReference>
<dbReference type="GO" id="GO:0000976">
    <property type="term" value="F:transcription cis-regulatory region binding"/>
    <property type="evidence" value="ECO:0007669"/>
    <property type="project" value="TreeGrafter"/>
</dbReference>
<dbReference type="SMART" id="SM00354">
    <property type="entry name" value="HTH_LACI"/>
    <property type="match status" value="1"/>
</dbReference>
<evidence type="ECO:0000313" key="7">
    <source>
        <dbReference type="Proteomes" id="UP001157161"/>
    </source>
</evidence>
<dbReference type="PRINTS" id="PR00036">
    <property type="entry name" value="HTHLACI"/>
</dbReference>
<evidence type="ECO:0000256" key="2">
    <source>
        <dbReference type="ARBA" id="ARBA00023125"/>
    </source>
</evidence>
<sequence>MSAIGTGPAAGTSRPRRATVKDVARAAGVGIGTVSRVLNDDTAVSDAARDRVRAAIEALGYVRDHAARDLRAGRSRTVGLLVENVADPFYSHLQRALEHALEGGDRALLAASAGGSATRRRRLLEEFASRRIEGLVVTMPLDADESGIAALAREGVHVVLVDRPALTFEADSVMTDSRSGARAAVAHLLARGHRRVVAMLDDDRHFTARERRRGAQDAVDAADDAALLAYHDGADDAVVLDRLRGELASPHPPTAVFSGNSRTTVATLRALRRLGSRLDHVGFDDLELADLLDPPLTVVAQDPAAIGRSAARMLLDRVGGWDGPARAELIDARLVVRS</sequence>
<dbReference type="InterPro" id="IPR000843">
    <property type="entry name" value="HTH_LacI"/>
</dbReference>
<dbReference type="InterPro" id="IPR010982">
    <property type="entry name" value="Lambda_DNA-bd_dom_sf"/>
</dbReference>
<dbReference type="SUPFAM" id="SSF53822">
    <property type="entry name" value="Periplasmic binding protein-like I"/>
    <property type="match status" value="1"/>
</dbReference>
<evidence type="ECO:0000313" key="5">
    <source>
        <dbReference type="EMBL" id="GMA30028.1"/>
    </source>
</evidence>
<dbReference type="CDD" id="cd01392">
    <property type="entry name" value="HTH_LacI"/>
    <property type="match status" value="1"/>
</dbReference>
<feature type="domain" description="HTH lacI-type" evidence="4">
    <location>
        <begin position="18"/>
        <end position="72"/>
    </location>
</feature>
<dbReference type="CDD" id="cd06267">
    <property type="entry name" value="PBP1_LacI_sugar_binding-like"/>
    <property type="match status" value="1"/>
</dbReference>
<gene>
    <name evidence="5" type="ORF">GCM10025875_00200</name>
    <name evidence="6" type="ORF">GCM10025875_34660</name>
</gene>
<dbReference type="Gene3D" id="3.40.50.2300">
    <property type="match status" value="2"/>
</dbReference>
<keyword evidence="7" id="KW-1185">Reference proteome</keyword>
<dbReference type="GO" id="GO:0003700">
    <property type="term" value="F:DNA-binding transcription factor activity"/>
    <property type="evidence" value="ECO:0007669"/>
    <property type="project" value="TreeGrafter"/>
</dbReference>
<dbReference type="InterPro" id="IPR046335">
    <property type="entry name" value="LacI/GalR-like_sensor"/>
</dbReference>
<keyword evidence="1" id="KW-0805">Transcription regulation</keyword>
<dbReference type="PROSITE" id="PS00356">
    <property type="entry name" value="HTH_LACI_1"/>
    <property type="match status" value="1"/>
</dbReference>
<proteinExistence type="predicted"/>
<dbReference type="AlphaFoldDB" id="A0AA38CVL2"/>
<evidence type="ECO:0000259" key="4">
    <source>
        <dbReference type="PROSITE" id="PS50932"/>
    </source>
</evidence>
<dbReference type="InterPro" id="IPR028082">
    <property type="entry name" value="Peripla_BP_I"/>
</dbReference>
<organism evidence="6 7">
    <name type="scientific">Litorihabitans aurantiacus</name>
    <dbReference type="NCBI Taxonomy" id="1930061"/>
    <lineage>
        <taxon>Bacteria</taxon>
        <taxon>Bacillati</taxon>
        <taxon>Actinomycetota</taxon>
        <taxon>Actinomycetes</taxon>
        <taxon>Micrococcales</taxon>
        <taxon>Beutenbergiaceae</taxon>
        <taxon>Litorihabitans</taxon>
    </lineage>
</organism>
<evidence type="ECO:0000313" key="6">
    <source>
        <dbReference type="EMBL" id="GMA33474.1"/>
    </source>
</evidence>
<keyword evidence="3" id="KW-0804">Transcription</keyword>
<comment type="caution">
    <text evidence="6">The sequence shown here is derived from an EMBL/GenBank/DDBJ whole genome shotgun (WGS) entry which is preliminary data.</text>
</comment>
<accession>A0AA38CVL2</accession>
<dbReference type="Pfam" id="PF00356">
    <property type="entry name" value="LacI"/>
    <property type="match status" value="1"/>
</dbReference>
<evidence type="ECO:0000256" key="3">
    <source>
        <dbReference type="ARBA" id="ARBA00023163"/>
    </source>
</evidence>
<dbReference type="PANTHER" id="PTHR30146">
    <property type="entry name" value="LACI-RELATED TRANSCRIPTIONAL REPRESSOR"/>
    <property type="match status" value="1"/>
</dbReference>
<dbReference type="Proteomes" id="UP001157161">
    <property type="component" value="Unassembled WGS sequence"/>
</dbReference>
<keyword evidence="2" id="KW-0238">DNA-binding</keyword>
<dbReference type="PANTHER" id="PTHR30146:SF109">
    <property type="entry name" value="HTH-TYPE TRANSCRIPTIONAL REGULATOR GALS"/>
    <property type="match status" value="1"/>
</dbReference>
<reference evidence="6" key="1">
    <citation type="journal article" date="2014" name="Int. J. Syst. Evol. Microbiol.">
        <title>Complete genome sequence of Corynebacterium casei LMG S-19264T (=DSM 44701T), isolated from a smear-ripened cheese.</title>
        <authorList>
            <consortium name="US DOE Joint Genome Institute (JGI-PGF)"/>
            <person name="Walter F."/>
            <person name="Albersmeier A."/>
            <person name="Kalinowski J."/>
            <person name="Ruckert C."/>
        </authorList>
    </citation>
    <scope>NUCLEOTIDE SEQUENCE</scope>
    <source>
        <strain evidence="6">NBRC 112290</strain>
    </source>
</reference>
<dbReference type="EMBL" id="BSUM01000001">
    <property type="protein sequence ID" value="GMA30028.1"/>
    <property type="molecule type" value="Genomic_DNA"/>
</dbReference>
<name>A0AA38CVL2_9MICO</name>
<evidence type="ECO:0000256" key="1">
    <source>
        <dbReference type="ARBA" id="ARBA00023015"/>
    </source>
</evidence>
<dbReference type="Pfam" id="PF13377">
    <property type="entry name" value="Peripla_BP_3"/>
    <property type="match status" value="1"/>
</dbReference>
<protein>
    <submittedName>
        <fullName evidence="6">LacI family transcriptional regulator</fullName>
    </submittedName>
</protein>